<protein>
    <submittedName>
        <fullName evidence="2">NusG domain II-containing protein</fullName>
    </submittedName>
</protein>
<keyword evidence="1" id="KW-1133">Transmembrane helix</keyword>
<keyword evidence="3" id="KW-1185">Reference proteome</keyword>
<dbReference type="Pfam" id="PF07009">
    <property type="entry name" value="NusG_II"/>
    <property type="match status" value="1"/>
</dbReference>
<evidence type="ECO:0000313" key="3">
    <source>
        <dbReference type="Proteomes" id="UP000467132"/>
    </source>
</evidence>
<dbReference type="CDD" id="cd09911">
    <property type="entry name" value="Lin0431_like"/>
    <property type="match status" value="1"/>
</dbReference>
<proteinExistence type="predicted"/>
<name>A0A845QWJ5_9CLOT</name>
<dbReference type="Proteomes" id="UP000467132">
    <property type="component" value="Unassembled WGS sequence"/>
</dbReference>
<dbReference type="InterPro" id="IPR038690">
    <property type="entry name" value="NusG_2_sf"/>
</dbReference>
<evidence type="ECO:0000256" key="1">
    <source>
        <dbReference type="SAM" id="Phobius"/>
    </source>
</evidence>
<comment type="caution">
    <text evidence="2">The sequence shown here is derived from an EMBL/GenBank/DDBJ whole genome shotgun (WGS) entry which is preliminary data.</text>
</comment>
<evidence type="ECO:0000313" key="2">
    <source>
        <dbReference type="EMBL" id="NBI05532.1"/>
    </source>
</evidence>
<sequence>MKKFDKIIIISVLLISLLGFLYLNYIKDDNFNSKKAQISIDGQVYKTVELTETTDETINLDTEFGKNTIKLSDNKANIIDANCPDKVCVEDGSIDEPGEILVCLPNKVVVEIIGEKEDGLDDTSY</sequence>
<dbReference type="OrthoDB" id="47603at2"/>
<dbReference type="RefSeq" id="WP_160196042.1">
    <property type="nucleotide sequence ID" value="NZ_QXXA01000003.1"/>
</dbReference>
<organism evidence="2 3">
    <name type="scientific">Senegalia massiliensis</name>
    <dbReference type="NCBI Taxonomy" id="1720316"/>
    <lineage>
        <taxon>Bacteria</taxon>
        <taxon>Bacillati</taxon>
        <taxon>Bacillota</taxon>
        <taxon>Clostridia</taxon>
        <taxon>Eubacteriales</taxon>
        <taxon>Clostridiaceae</taxon>
        <taxon>Senegalia</taxon>
    </lineage>
</organism>
<dbReference type="Gene3D" id="2.60.320.10">
    <property type="entry name" value="N-utilization substance G protein NusG, insert domain"/>
    <property type="match status" value="1"/>
</dbReference>
<gene>
    <name evidence="2" type="ORF">D3Z33_01535</name>
</gene>
<keyword evidence="1" id="KW-0812">Transmembrane</keyword>
<feature type="transmembrane region" description="Helical" evidence="1">
    <location>
        <begin position="7"/>
        <end position="25"/>
    </location>
</feature>
<dbReference type="AlphaFoldDB" id="A0A845QWJ5"/>
<keyword evidence="1" id="KW-0472">Membrane</keyword>
<reference evidence="2 3" key="1">
    <citation type="submission" date="2018-08" db="EMBL/GenBank/DDBJ databases">
        <title>Murine metabolic-syndrome-specific gut microbial biobank.</title>
        <authorList>
            <person name="Liu C."/>
        </authorList>
    </citation>
    <scope>NUCLEOTIDE SEQUENCE [LARGE SCALE GENOMIC DNA]</scope>
    <source>
        <strain evidence="2 3">583</strain>
    </source>
</reference>
<dbReference type="EMBL" id="QXXA01000003">
    <property type="protein sequence ID" value="NBI05532.1"/>
    <property type="molecule type" value="Genomic_DNA"/>
</dbReference>
<accession>A0A845QWJ5</accession>